<dbReference type="Gene3D" id="3.40.50.1820">
    <property type="entry name" value="alpha/beta hydrolase"/>
    <property type="match status" value="1"/>
</dbReference>
<dbReference type="InterPro" id="IPR029058">
    <property type="entry name" value="AB_hydrolase_fold"/>
</dbReference>
<keyword evidence="1" id="KW-0378">Hydrolase</keyword>
<keyword evidence="2" id="KW-1185">Reference proteome</keyword>
<name>A0A3B0CHY3_9FLAO</name>
<evidence type="ECO:0000313" key="1">
    <source>
        <dbReference type="EMBL" id="RKN83436.1"/>
    </source>
</evidence>
<dbReference type="RefSeq" id="WP_147415837.1">
    <property type="nucleotide sequence ID" value="NZ_RBCJ01000001.1"/>
</dbReference>
<dbReference type="Proteomes" id="UP000276603">
    <property type="component" value="Unassembled WGS sequence"/>
</dbReference>
<evidence type="ECO:0000313" key="2">
    <source>
        <dbReference type="Proteomes" id="UP000276603"/>
    </source>
</evidence>
<comment type="caution">
    <text evidence="1">The sequence shown here is derived from an EMBL/GenBank/DDBJ whole genome shotgun (WGS) entry which is preliminary data.</text>
</comment>
<dbReference type="EMBL" id="RBCJ01000001">
    <property type="protein sequence ID" value="RKN83436.1"/>
    <property type="molecule type" value="Genomic_DNA"/>
</dbReference>
<dbReference type="GO" id="GO:0016787">
    <property type="term" value="F:hydrolase activity"/>
    <property type="evidence" value="ECO:0007669"/>
    <property type="project" value="UniProtKB-KW"/>
</dbReference>
<accession>A0A3B0CHY3</accession>
<gene>
    <name evidence="1" type="ORF">D7Z94_06335</name>
</gene>
<dbReference type="OrthoDB" id="9764953at2"/>
<reference evidence="1 2" key="1">
    <citation type="submission" date="2018-10" db="EMBL/GenBank/DDBJ databases">
        <title>Ulvibacterium marinum gen. nov., sp. nov., a novel marine bacterium of the family Flavobacteriaceae, isolated from a culture of the green alga Ulva prolifera.</title>
        <authorList>
            <person name="Zhang Z."/>
        </authorList>
    </citation>
    <scope>NUCLEOTIDE SEQUENCE [LARGE SCALE GENOMIC DNA]</scope>
    <source>
        <strain evidence="1 2">CCMM003</strain>
    </source>
</reference>
<proteinExistence type="predicted"/>
<dbReference type="SUPFAM" id="SSF53474">
    <property type="entry name" value="alpha/beta-Hydrolases"/>
    <property type="match status" value="1"/>
</dbReference>
<protein>
    <submittedName>
        <fullName evidence="1">Alpha/beta hydrolase</fullName>
    </submittedName>
</protein>
<organism evidence="1 2">
    <name type="scientific">Ulvibacterium marinum</name>
    <dbReference type="NCBI Taxonomy" id="2419782"/>
    <lineage>
        <taxon>Bacteria</taxon>
        <taxon>Pseudomonadati</taxon>
        <taxon>Bacteroidota</taxon>
        <taxon>Flavobacteriia</taxon>
        <taxon>Flavobacteriales</taxon>
        <taxon>Flavobacteriaceae</taxon>
        <taxon>Ulvibacterium</taxon>
    </lineage>
</organism>
<dbReference type="AlphaFoldDB" id="A0A3B0CHY3"/>
<sequence length="227" mass="25775">MNRRSYIGALRVNLFLFLVLLGAETVFGQQKTMKIPISKGKELLVRITEPEEFSKDKAYPVLLGPGLDGGDLKAGCRYFGTHADQHGWILVESLVHMEKRSVINVLLDYLEENYTIRELFILGFSANSVDAFQIAEMYHNKFTGVIAMPGNPDYRDKDKLKSLSKTKILMIAGERDTYWKNRAIKAKEKLDQWGICSKLVIVPNGGHVLDEFAGDPLFKELNSFCRR</sequence>